<dbReference type="EMBL" id="PCYM01000010">
    <property type="protein sequence ID" value="PIR47247.1"/>
    <property type="molecule type" value="Genomic_DNA"/>
</dbReference>
<reference evidence="6 7" key="1">
    <citation type="submission" date="2017-09" db="EMBL/GenBank/DDBJ databases">
        <title>Depth-based differentiation of microbial function through sediment-hosted aquifers and enrichment of novel symbionts in the deep terrestrial subsurface.</title>
        <authorList>
            <person name="Probst A.J."/>
            <person name="Ladd B."/>
            <person name="Jarett J.K."/>
            <person name="Geller-Mcgrath D.E."/>
            <person name="Sieber C.M."/>
            <person name="Emerson J.B."/>
            <person name="Anantharaman K."/>
            <person name="Thomas B.C."/>
            <person name="Malmstrom R."/>
            <person name="Stieglmeier M."/>
            <person name="Klingl A."/>
            <person name="Woyke T."/>
            <person name="Ryan C.M."/>
            <person name="Banfield J.F."/>
        </authorList>
    </citation>
    <scope>NUCLEOTIDE SEQUENCE [LARGE SCALE GENOMIC DNA]</scope>
    <source>
        <strain evidence="6">CG10_big_fil_rev_8_21_14_0_10_50_16</strain>
    </source>
</reference>
<dbReference type="Pfam" id="PF00005">
    <property type="entry name" value="ABC_tran"/>
    <property type="match status" value="1"/>
</dbReference>
<sequence length="249" mass="27450">MPTHSHKPHEINAITVEHLTISFNQQPVLKDVSFTIQPGDLVAIVGPNGSGKTTLMRALLGLQPYQEGVIKLFDQPVQAHYGNIGYVPQQFKPDKSVPMTVGEFLEISRNKRTPIHRIKESLEEVGLHPVTSACKQLSTLSGGQLQRVLIARAIMHHPDLLFLDEPSTGIDIAGEQTLFELITTLNREHGMTVIMISHEINMVATTVNHVLCLNTSLVCSGPPHVALTDESLTRLYGKDYAASHTHKHV</sequence>
<dbReference type="InterPro" id="IPR017871">
    <property type="entry name" value="ABC_transporter-like_CS"/>
</dbReference>
<organism evidence="6 7">
    <name type="scientific">Candidatus Uhrbacteria bacterium CG10_big_fil_rev_8_21_14_0_10_50_16</name>
    <dbReference type="NCBI Taxonomy" id="1975039"/>
    <lineage>
        <taxon>Bacteria</taxon>
        <taxon>Candidatus Uhriibacteriota</taxon>
    </lineage>
</organism>
<evidence type="ECO:0000256" key="1">
    <source>
        <dbReference type="ARBA" id="ARBA00005417"/>
    </source>
</evidence>
<dbReference type="InterPro" id="IPR003439">
    <property type="entry name" value="ABC_transporter-like_ATP-bd"/>
</dbReference>
<evidence type="ECO:0000259" key="5">
    <source>
        <dbReference type="PROSITE" id="PS50893"/>
    </source>
</evidence>
<comment type="similarity">
    <text evidence="1">Belongs to the ABC transporter superfamily.</text>
</comment>
<dbReference type="SUPFAM" id="SSF52540">
    <property type="entry name" value="P-loop containing nucleoside triphosphate hydrolases"/>
    <property type="match status" value="1"/>
</dbReference>
<dbReference type="Proteomes" id="UP000230084">
    <property type="component" value="Unassembled WGS sequence"/>
</dbReference>
<gene>
    <name evidence="6" type="ORF">COV06_04115</name>
</gene>
<dbReference type="InterPro" id="IPR027417">
    <property type="entry name" value="P-loop_NTPase"/>
</dbReference>
<dbReference type="GO" id="GO:0005524">
    <property type="term" value="F:ATP binding"/>
    <property type="evidence" value="ECO:0007669"/>
    <property type="project" value="UniProtKB-KW"/>
</dbReference>
<comment type="caution">
    <text evidence="6">The sequence shown here is derived from an EMBL/GenBank/DDBJ whole genome shotgun (WGS) entry which is preliminary data.</text>
</comment>
<dbReference type="SMART" id="SM00382">
    <property type="entry name" value="AAA"/>
    <property type="match status" value="1"/>
</dbReference>
<keyword evidence="2" id="KW-0813">Transport</keyword>
<dbReference type="InterPro" id="IPR003593">
    <property type="entry name" value="AAA+_ATPase"/>
</dbReference>
<evidence type="ECO:0000256" key="2">
    <source>
        <dbReference type="ARBA" id="ARBA00022448"/>
    </source>
</evidence>
<name>A0A2H0RLD6_9BACT</name>
<dbReference type="PANTHER" id="PTHR42734:SF17">
    <property type="entry name" value="METAL TRANSPORT SYSTEM ATP-BINDING PROTEIN TM_0124-RELATED"/>
    <property type="match status" value="1"/>
</dbReference>
<dbReference type="InterPro" id="IPR050153">
    <property type="entry name" value="Metal_Ion_Import_ABC"/>
</dbReference>
<dbReference type="PANTHER" id="PTHR42734">
    <property type="entry name" value="METAL TRANSPORT SYSTEM ATP-BINDING PROTEIN TM_0124-RELATED"/>
    <property type="match status" value="1"/>
</dbReference>
<dbReference type="Gene3D" id="3.40.50.300">
    <property type="entry name" value="P-loop containing nucleotide triphosphate hydrolases"/>
    <property type="match status" value="1"/>
</dbReference>
<dbReference type="AlphaFoldDB" id="A0A2H0RLD6"/>
<evidence type="ECO:0000313" key="7">
    <source>
        <dbReference type="Proteomes" id="UP000230084"/>
    </source>
</evidence>
<accession>A0A2H0RLD6</accession>
<dbReference type="GO" id="GO:0016887">
    <property type="term" value="F:ATP hydrolysis activity"/>
    <property type="evidence" value="ECO:0007669"/>
    <property type="project" value="InterPro"/>
</dbReference>
<evidence type="ECO:0000256" key="4">
    <source>
        <dbReference type="ARBA" id="ARBA00022840"/>
    </source>
</evidence>
<proteinExistence type="inferred from homology"/>
<dbReference type="PROSITE" id="PS00211">
    <property type="entry name" value="ABC_TRANSPORTER_1"/>
    <property type="match status" value="1"/>
</dbReference>
<keyword evidence="3" id="KW-0547">Nucleotide-binding</keyword>
<evidence type="ECO:0000256" key="3">
    <source>
        <dbReference type="ARBA" id="ARBA00022741"/>
    </source>
</evidence>
<feature type="domain" description="ABC transporter" evidence="5">
    <location>
        <begin position="14"/>
        <end position="240"/>
    </location>
</feature>
<dbReference type="PROSITE" id="PS50893">
    <property type="entry name" value="ABC_TRANSPORTER_2"/>
    <property type="match status" value="1"/>
</dbReference>
<keyword evidence="4 6" id="KW-0067">ATP-binding</keyword>
<protein>
    <submittedName>
        <fullName evidence="6">ABC transporter ATP-binding protein</fullName>
    </submittedName>
</protein>
<dbReference type="CDD" id="cd03235">
    <property type="entry name" value="ABC_Metallic_Cations"/>
    <property type="match status" value="1"/>
</dbReference>
<evidence type="ECO:0000313" key="6">
    <source>
        <dbReference type="EMBL" id="PIR47247.1"/>
    </source>
</evidence>